<evidence type="ECO:0000313" key="3">
    <source>
        <dbReference type="Proteomes" id="UP001523392"/>
    </source>
</evidence>
<proteinExistence type="predicted"/>
<dbReference type="InterPro" id="IPR018684">
    <property type="entry name" value="DUF2171"/>
</dbReference>
<keyword evidence="3" id="KW-1185">Reference proteome</keyword>
<feature type="region of interest" description="Disordered" evidence="1">
    <location>
        <begin position="92"/>
        <end position="139"/>
    </location>
</feature>
<name>A0ABT1D8H4_9PROT</name>
<evidence type="ECO:0000256" key="1">
    <source>
        <dbReference type="SAM" id="MobiDB-lite"/>
    </source>
</evidence>
<organism evidence="2 3">
    <name type="scientific">Siccirubricoccus soli</name>
    <dbReference type="NCBI Taxonomy" id="2899147"/>
    <lineage>
        <taxon>Bacteria</taxon>
        <taxon>Pseudomonadati</taxon>
        <taxon>Pseudomonadota</taxon>
        <taxon>Alphaproteobacteria</taxon>
        <taxon>Acetobacterales</taxon>
        <taxon>Roseomonadaceae</taxon>
        <taxon>Siccirubricoccus</taxon>
    </lineage>
</organism>
<dbReference type="Proteomes" id="UP001523392">
    <property type="component" value="Unassembled WGS sequence"/>
</dbReference>
<dbReference type="Pfam" id="PF09939">
    <property type="entry name" value="DUF2171"/>
    <property type="match status" value="1"/>
</dbReference>
<reference evidence="2 3" key="1">
    <citation type="submission" date="2021-12" db="EMBL/GenBank/DDBJ databases">
        <title>Siccirubricoccus leaddurans sp. nov., a high concentration Zn2+ tolerance bacterium.</title>
        <authorList>
            <person name="Cao Y."/>
        </authorList>
    </citation>
    <scope>NUCLEOTIDE SEQUENCE [LARGE SCALE GENOMIC DNA]</scope>
    <source>
        <strain evidence="2 3">KC 17139</strain>
    </source>
</reference>
<evidence type="ECO:0000313" key="2">
    <source>
        <dbReference type="EMBL" id="MCO6418241.1"/>
    </source>
</evidence>
<dbReference type="EMBL" id="JAFIRR010000122">
    <property type="protein sequence ID" value="MCO6418241.1"/>
    <property type="molecule type" value="Genomic_DNA"/>
</dbReference>
<accession>A0ABT1D8H4</accession>
<sequence length="139" mass="14436">MANAADLAHGEIPDHTPIIGSDGRQVGTVDGVEGEYIKLTRDEAGQHRWLPRKLVNGLEGGLVRLSLPAAQAADAMVDEAELARRLALDPDAGAAFGRPDDSGPHGSRAQAHGPKGSPDRVKGGQRPEATGGINTHRGS</sequence>
<dbReference type="RefSeq" id="WP_252954870.1">
    <property type="nucleotide sequence ID" value="NZ_JAFIRR010000122.1"/>
</dbReference>
<protein>
    <submittedName>
        <fullName evidence="2">DUF2171 domain-containing protein</fullName>
    </submittedName>
</protein>
<gene>
    <name evidence="2" type="ORF">JYK14_19025</name>
</gene>
<comment type="caution">
    <text evidence="2">The sequence shown here is derived from an EMBL/GenBank/DDBJ whole genome shotgun (WGS) entry which is preliminary data.</text>
</comment>
<feature type="region of interest" description="Disordered" evidence="1">
    <location>
        <begin position="1"/>
        <end position="25"/>
    </location>
</feature>